<dbReference type="AlphaFoldDB" id="A0A6A4VF52"/>
<evidence type="ECO:0000313" key="2">
    <source>
        <dbReference type="Proteomes" id="UP000440578"/>
    </source>
</evidence>
<proteinExistence type="predicted"/>
<evidence type="ECO:0008006" key="3">
    <source>
        <dbReference type="Google" id="ProtNLM"/>
    </source>
</evidence>
<evidence type="ECO:0000313" key="1">
    <source>
        <dbReference type="EMBL" id="KAF0292183.1"/>
    </source>
</evidence>
<sequence length="178" mass="19336">MQPRREGPRGVELDGVVLADPLESESLHIDILVGVDQFWQLVSGETRVLREGMVAQRTVFGWVLSGQLDGVVLADPLESESLHIDILVGVDQFWQLVSGETRVLREGMVAQRTVFGWVLSGQPGSWVQLQKLEQLPAGVGYEVGVALKTQRGVLWVGALRLGEQSLCQGLALALADGV</sequence>
<protein>
    <recommendedName>
        <fullName evidence="3">Peptidase aspartic putative domain-containing protein</fullName>
    </recommendedName>
</protein>
<keyword evidence="2" id="KW-1185">Reference proteome</keyword>
<dbReference type="EMBL" id="VIIS01001831">
    <property type="protein sequence ID" value="KAF0292183.1"/>
    <property type="molecule type" value="Genomic_DNA"/>
</dbReference>
<comment type="caution">
    <text evidence="1">The sequence shown here is derived from an EMBL/GenBank/DDBJ whole genome shotgun (WGS) entry which is preliminary data.</text>
</comment>
<reference evidence="1 2" key="1">
    <citation type="submission" date="2019-07" db="EMBL/GenBank/DDBJ databases">
        <title>Draft genome assembly of a fouling barnacle, Amphibalanus amphitrite (Darwin, 1854): The first reference genome for Thecostraca.</title>
        <authorList>
            <person name="Kim W."/>
        </authorList>
    </citation>
    <scope>NUCLEOTIDE SEQUENCE [LARGE SCALE GENOMIC DNA]</scope>
    <source>
        <strain evidence="1">SNU_AA5</strain>
        <tissue evidence="1">Soma without cirri and trophi</tissue>
    </source>
</reference>
<dbReference type="Proteomes" id="UP000440578">
    <property type="component" value="Unassembled WGS sequence"/>
</dbReference>
<gene>
    <name evidence="1" type="ORF">FJT64_001056</name>
</gene>
<name>A0A6A4VF52_AMPAM</name>
<accession>A0A6A4VF52</accession>
<organism evidence="1 2">
    <name type="scientific">Amphibalanus amphitrite</name>
    <name type="common">Striped barnacle</name>
    <name type="synonym">Balanus amphitrite</name>
    <dbReference type="NCBI Taxonomy" id="1232801"/>
    <lineage>
        <taxon>Eukaryota</taxon>
        <taxon>Metazoa</taxon>
        <taxon>Ecdysozoa</taxon>
        <taxon>Arthropoda</taxon>
        <taxon>Crustacea</taxon>
        <taxon>Multicrustacea</taxon>
        <taxon>Cirripedia</taxon>
        <taxon>Thoracica</taxon>
        <taxon>Thoracicalcarea</taxon>
        <taxon>Balanomorpha</taxon>
        <taxon>Balanoidea</taxon>
        <taxon>Balanidae</taxon>
        <taxon>Amphibalaninae</taxon>
        <taxon>Amphibalanus</taxon>
    </lineage>
</organism>